<sequence>MALINSANFNRLNKERNAIHKEVDASYTSFSSNGEKYFQIDTYGTSDRKFQGKISQSFQFNQETAENIIRLLKKEFNI</sequence>
<name>A0ABS6JKB3_9BACI</name>
<gene>
    <name evidence="1" type="ORF">KS419_20475</name>
</gene>
<organism evidence="1 2">
    <name type="scientific">Evansella tamaricis</name>
    <dbReference type="NCBI Taxonomy" id="2069301"/>
    <lineage>
        <taxon>Bacteria</taxon>
        <taxon>Bacillati</taxon>
        <taxon>Bacillota</taxon>
        <taxon>Bacilli</taxon>
        <taxon>Bacillales</taxon>
        <taxon>Bacillaceae</taxon>
        <taxon>Evansella</taxon>
    </lineage>
</organism>
<dbReference type="RefSeq" id="WP_217068444.1">
    <property type="nucleotide sequence ID" value="NZ_JAHQCS010000163.1"/>
</dbReference>
<evidence type="ECO:0000313" key="2">
    <source>
        <dbReference type="Proteomes" id="UP000784880"/>
    </source>
</evidence>
<evidence type="ECO:0000313" key="1">
    <source>
        <dbReference type="EMBL" id="MBU9714115.1"/>
    </source>
</evidence>
<dbReference type="Proteomes" id="UP000784880">
    <property type="component" value="Unassembled WGS sequence"/>
</dbReference>
<dbReference type="EMBL" id="JAHQCS010000163">
    <property type="protein sequence ID" value="MBU9714115.1"/>
    <property type="molecule type" value="Genomic_DNA"/>
</dbReference>
<evidence type="ECO:0008006" key="3">
    <source>
        <dbReference type="Google" id="ProtNLM"/>
    </source>
</evidence>
<reference evidence="1 2" key="1">
    <citation type="submission" date="2021-06" db="EMBL/GenBank/DDBJ databases">
        <title>Bacillus sp. RD4P76, an endophyte from a halophyte.</title>
        <authorList>
            <person name="Sun J.-Q."/>
        </authorList>
    </citation>
    <scope>NUCLEOTIDE SEQUENCE [LARGE SCALE GENOMIC DNA]</scope>
    <source>
        <strain evidence="1 2">CGMCC 1.15917</strain>
    </source>
</reference>
<comment type="caution">
    <text evidence="1">The sequence shown here is derived from an EMBL/GenBank/DDBJ whole genome shotgun (WGS) entry which is preliminary data.</text>
</comment>
<proteinExistence type="predicted"/>
<accession>A0ABS6JKB3</accession>
<keyword evidence="2" id="KW-1185">Reference proteome</keyword>
<protein>
    <recommendedName>
        <fullName evidence="3">Methionyl-tRNA formyltransferase</fullName>
    </recommendedName>
</protein>